<organism evidence="1 2">
    <name type="scientific">Deinococcus budaensis</name>
    <dbReference type="NCBI Taxonomy" id="1665626"/>
    <lineage>
        <taxon>Bacteria</taxon>
        <taxon>Thermotogati</taxon>
        <taxon>Deinococcota</taxon>
        <taxon>Deinococci</taxon>
        <taxon>Deinococcales</taxon>
        <taxon>Deinococcaceae</taxon>
        <taxon>Deinococcus</taxon>
    </lineage>
</organism>
<dbReference type="EMBL" id="JACHFN010000005">
    <property type="protein sequence ID" value="MBB5234131.1"/>
    <property type="molecule type" value="Genomic_DNA"/>
</dbReference>
<evidence type="ECO:0000313" key="2">
    <source>
        <dbReference type="Proteomes" id="UP000525389"/>
    </source>
</evidence>
<evidence type="ECO:0000313" key="1">
    <source>
        <dbReference type="EMBL" id="MBB5234131.1"/>
    </source>
</evidence>
<reference evidence="1 2" key="1">
    <citation type="submission" date="2020-08" db="EMBL/GenBank/DDBJ databases">
        <title>Genomic Encyclopedia of Type Strains, Phase IV (KMG-IV): sequencing the most valuable type-strain genomes for metagenomic binning, comparative biology and taxonomic classification.</title>
        <authorList>
            <person name="Goeker M."/>
        </authorList>
    </citation>
    <scope>NUCLEOTIDE SEQUENCE [LARGE SCALE GENOMIC DNA]</scope>
    <source>
        <strain evidence="1 2">DSM 101791</strain>
    </source>
</reference>
<accession>A0A7W8GEG8</accession>
<sequence>MRQTVRYADGTYTARGWYGSLPSSITVTVTLARGVITRASVQTHATNPTSLDLQRRFAAAVPRVVVGRPIGEVRVGRLAGSSGTPVGFNDALEKIKEQASN</sequence>
<dbReference type="AlphaFoldDB" id="A0A7W8GEG8"/>
<gene>
    <name evidence="1" type="ORF">HNQ09_001569</name>
</gene>
<keyword evidence="2" id="KW-1185">Reference proteome</keyword>
<protein>
    <submittedName>
        <fullName evidence="1">Uncharacterized protein with FMN-binding domain</fullName>
    </submittedName>
</protein>
<dbReference type="Proteomes" id="UP000525389">
    <property type="component" value="Unassembled WGS sequence"/>
</dbReference>
<name>A0A7W8GEG8_9DEIO</name>
<comment type="caution">
    <text evidence="1">The sequence shown here is derived from an EMBL/GenBank/DDBJ whole genome shotgun (WGS) entry which is preliminary data.</text>
</comment>
<proteinExistence type="predicted"/>